<dbReference type="AlphaFoldDB" id="A0A8S9N8U8"/>
<protein>
    <submittedName>
        <fullName evidence="2">Uncharacterized protein</fullName>
    </submittedName>
</protein>
<feature type="region of interest" description="Disordered" evidence="1">
    <location>
        <begin position="55"/>
        <end position="95"/>
    </location>
</feature>
<reference evidence="2" key="1">
    <citation type="submission" date="2019-12" db="EMBL/GenBank/DDBJ databases">
        <title>Genome sequencing and annotation of Brassica cretica.</title>
        <authorList>
            <person name="Studholme D.J."/>
            <person name="Sarris P."/>
        </authorList>
    </citation>
    <scope>NUCLEOTIDE SEQUENCE</scope>
    <source>
        <strain evidence="2">PFS-109/04</strain>
        <tissue evidence="2">Leaf</tissue>
    </source>
</reference>
<comment type="caution">
    <text evidence="2">The sequence shown here is derived from an EMBL/GenBank/DDBJ whole genome shotgun (WGS) entry which is preliminary data.</text>
</comment>
<evidence type="ECO:0000313" key="3">
    <source>
        <dbReference type="Proteomes" id="UP000712600"/>
    </source>
</evidence>
<evidence type="ECO:0000313" key="2">
    <source>
        <dbReference type="EMBL" id="KAF3490078.1"/>
    </source>
</evidence>
<accession>A0A8S9N8U8</accession>
<feature type="compositionally biased region" description="Basic and acidic residues" evidence="1">
    <location>
        <begin position="124"/>
        <end position="142"/>
    </location>
</feature>
<dbReference type="EMBL" id="QGKX02002183">
    <property type="protein sequence ID" value="KAF3490078.1"/>
    <property type="molecule type" value="Genomic_DNA"/>
</dbReference>
<feature type="compositionally biased region" description="Basic residues" evidence="1">
    <location>
        <begin position="58"/>
        <end position="67"/>
    </location>
</feature>
<proteinExistence type="predicted"/>
<organism evidence="2 3">
    <name type="scientific">Brassica cretica</name>
    <name type="common">Mustard</name>
    <dbReference type="NCBI Taxonomy" id="69181"/>
    <lineage>
        <taxon>Eukaryota</taxon>
        <taxon>Viridiplantae</taxon>
        <taxon>Streptophyta</taxon>
        <taxon>Embryophyta</taxon>
        <taxon>Tracheophyta</taxon>
        <taxon>Spermatophyta</taxon>
        <taxon>Magnoliopsida</taxon>
        <taxon>eudicotyledons</taxon>
        <taxon>Gunneridae</taxon>
        <taxon>Pentapetalae</taxon>
        <taxon>rosids</taxon>
        <taxon>malvids</taxon>
        <taxon>Brassicales</taxon>
        <taxon>Brassicaceae</taxon>
        <taxon>Brassiceae</taxon>
        <taxon>Brassica</taxon>
    </lineage>
</organism>
<feature type="region of interest" description="Disordered" evidence="1">
    <location>
        <begin position="110"/>
        <end position="145"/>
    </location>
</feature>
<feature type="compositionally biased region" description="Polar residues" evidence="1">
    <location>
        <begin position="112"/>
        <end position="121"/>
    </location>
</feature>
<dbReference type="Proteomes" id="UP000712600">
    <property type="component" value="Unassembled WGS sequence"/>
</dbReference>
<sequence length="168" mass="19353">MVWAPLSTRWRNRRRHWEAEPHREPATELASSVDHSDETRLCVTLFPRTEKHDNLKLSSRRSSHLVTRRCQGSEAVDMEKGKPRSGSQSSRLALPPKNADCTRLCWLETPTPHRQSQNNMNIGHGEDKQEGRKAKGKEERLKVRPPVPASVAGVRVSSFLWKEFRERV</sequence>
<gene>
    <name evidence="2" type="ORF">F2Q69_00054286</name>
</gene>
<evidence type="ECO:0000256" key="1">
    <source>
        <dbReference type="SAM" id="MobiDB-lite"/>
    </source>
</evidence>
<name>A0A8S9N8U8_BRACR</name>